<reference evidence="1 2" key="1">
    <citation type="submission" date="2016-10" db="EMBL/GenBank/DDBJ databases">
        <authorList>
            <person name="de Groot N.N."/>
        </authorList>
    </citation>
    <scope>NUCLEOTIDE SEQUENCE [LARGE SCALE GENOMIC DNA]</scope>
    <source>
        <strain evidence="1 2">DSM 23142</strain>
    </source>
</reference>
<sequence length="32" mass="3230">MNTIAVAVTPVAAVLRIRAARRGPNGTAVLLG</sequence>
<organism evidence="1 2">
    <name type="scientific">Microbacterium pygmaeum</name>
    <dbReference type="NCBI Taxonomy" id="370764"/>
    <lineage>
        <taxon>Bacteria</taxon>
        <taxon>Bacillati</taxon>
        <taxon>Actinomycetota</taxon>
        <taxon>Actinomycetes</taxon>
        <taxon>Micrococcales</taxon>
        <taxon>Microbacteriaceae</taxon>
        <taxon>Microbacterium</taxon>
    </lineage>
</organism>
<proteinExistence type="predicted"/>
<gene>
    <name evidence="1" type="ORF">SAMN04489810_3276</name>
</gene>
<dbReference type="Proteomes" id="UP000199009">
    <property type="component" value="Chromosome I"/>
</dbReference>
<name>A0A1G8D7X6_9MICO</name>
<protein>
    <submittedName>
        <fullName evidence="1">Uncharacterized protein</fullName>
    </submittedName>
</protein>
<dbReference type="EMBL" id="LT629692">
    <property type="protein sequence ID" value="SDH53836.1"/>
    <property type="molecule type" value="Genomic_DNA"/>
</dbReference>
<evidence type="ECO:0000313" key="1">
    <source>
        <dbReference type="EMBL" id="SDH53836.1"/>
    </source>
</evidence>
<dbReference type="AlphaFoldDB" id="A0A1G8D7X6"/>
<accession>A0A1G8D7X6</accession>
<keyword evidence="2" id="KW-1185">Reference proteome</keyword>
<evidence type="ECO:0000313" key="2">
    <source>
        <dbReference type="Proteomes" id="UP000199009"/>
    </source>
</evidence>
<dbReference type="STRING" id="370764.SAMN04489810_3276"/>